<name>A0AAD5R883_PARTN</name>
<dbReference type="Proteomes" id="UP001196413">
    <property type="component" value="Unassembled WGS sequence"/>
</dbReference>
<organism evidence="2 3">
    <name type="scientific">Parelaphostrongylus tenuis</name>
    <name type="common">Meningeal worm</name>
    <dbReference type="NCBI Taxonomy" id="148309"/>
    <lineage>
        <taxon>Eukaryota</taxon>
        <taxon>Metazoa</taxon>
        <taxon>Ecdysozoa</taxon>
        <taxon>Nematoda</taxon>
        <taxon>Chromadorea</taxon>
        <taxon>Rhabditida</taxon>
        <taxon>Rhabditina</taxon>
        <taxon>Rhabditomorpha</taxon>
        <taxon>Strongyloidea</taxon>
        <taxon>Metastrongylidae</taxon>
        <taxon>Parelaphostrongylus</taxon>
    </lineage>
</organism>
<protein>
    <recommendedName>
        <fullName evidence="1">Cyclin C-terminal domain-containing protein</fullName>
    </recommendedName>
</protein>
<dbReference type="AlphaFoldDB" id="A0AAD5R883"/>
<dbReference type="Pfam" id="PF02984">
    <property type="entry name" value="Cyclin_C"/>
    <property type="match status" value="1"/>
</dbReference>
<dbReference type="InterPro" id="IPR036915">
    <property type="entry name" value="Cyclin-like_sf"/>
</dbReference>
<accession>A0AAD5R883</accession>
<keyword evidence="3" id="KW-1185">Reference proteome</keyword>
<proteinExistence type="predicted"/>
<dbReference type="SUPFAM" id="SSF47954">
    <property type="entry name" value="Cyclin-like"/>
    <property type="match status" value="1"/>
</dbReference>
<sequence>MANGFCFPTPLVYANYMLVELNCTDEQIRFAHYLLDLALLNSRFRDERGPKVAHAAVCISYAVVTEGESSFESECHALLHAERILSDLTKLHTGSTRNIMRGLLYEMKYALQEKHSILIDYLSEDNKRVCFCEGSPALWNLICGVDPRLCQRRNKETEMELRRE</sequence>
<evidence type="ECO:0000259" key="1">
    <source>
        <dbReference type="Pfam" id="PF02984"/>
    </source>
</evidence>
<feature type="domain" description="Cyclin C-terminal" evidence="1">
    <location>
        <begin position="8"/>
        <end position="76"/>
    </location>
</feature>
<dbReference type="Gene3D" id="1.10.472.10">
    <property type="entry name" value="Cyclin-like"/>
    <property type="match status" value="1"/>
</dbReference>
<evidence type="ECO:0000313" key="2">
    <source>
        <dbReference type="EMBL" id="KAJ1371328.1"/>
    </source>
</evidence>
<comment type="caution">
    <text evidence="2">The sequence shown here is derived from an EMBL/GenBank/DDBJ whole genome shotgun (WGS) entry which is preliminary data.</text>
</comment>
<dbReference type="InterPro" id="IPR004367">
    <property type="entry name" value="Cyclin_C-dom"/>
</dbReference>
<evidence type="ECO:0000313" key="3">
    <source>
        <dbReference type="Proteomes" id="UP001196413"/>
    </source>
</evidence>
<gene>
    <name evidence="2" type="ORF">KIN20_033263</name>
</gene>
<dbReference type="EMBL" id="JAHQIW010006963">
    <property type="protein sequence ID" value="KAJ1371328.1"/>
    <property type="molecule type" value="Genomic_DNA"/>
</dbReference>
<reference evidence="2" key="1">
    <citation type="submission" date="2021-06" db="EMBL/GenBank/DDBJ databases">
        <title>Parelaphostrongylus tenuis whole genome reference sequence.</title>
        <authorList>
            <person name="Garwood T.J."/>
            <person name="Larsen P.A."/>
            <person name="Fountain-Jones N.M."/>
            <person name="Garbe J.R."/>
            <person name="Macchietto M.G."/>
            <person name="Kania S.A."/>
            <person name="Gerhold R.W."/>
            <person name="Richards J.E."/>
            <person name="Wolf T.M."/>
        </authorList>
    </citation>
    <scope>NUCLEOTIDE SEQUENCE</scope>
    <source>
        <strain evidence="2">MNPRO001-30</strain>
        <tissue evidence="2">Meninges</tissue>
    </source>
</reference>